<feature type="transmembrane region" description="Helical" evidence="1">
    <location>
        <begin position="12"/>
        <end position="32"/>
    </location>
</feature>
<evidence type="ECO:0000256" key="1">
    <source>
        <dbReference type="SAM" id="Phobius"/>
    </source>
</evidence>
<feature type="transmembrane region" description="Helical" evidence="1">
    <location>
        <begin position="77"/>
        <end position="99"/>
    </location>
</feature>
<reference evidence="2" key="1">
    <citation type="submission" date="2022-01" db="EMBL/GenBank/DDBJ databases">
        <authorList>
            <person name="Criscuolo A."/>
        </authorList>
    </citation>
    <scope>NUCLEOTIDE SEQUENCE</scope>
    <source>
        <strain evidence="2">CIP111893</strain>
    </source>
</reference>
<evidence type="ECO:0000313" key="3">
    <source>
        <dbReference type="Proteomes" id="UP000838686"/>
    </source>
</evidence>
<proteinExistence type="predicted"/>
<accession>A0ABN8GA20</accession>
<feature type="transmembrane region" description="Helical" evidence="1">
    <location>
        <begin position="128"/>
        <end position="148"/>
    </location>
</feature>
<organism evidence="2 3">
    <name type="scientific">Paenibacillus plantiphilus</name>
    <dbReference type="NCBI Taxonomy" id="2905650"/>
    <lineage>
        <taxon>Bacteria</taxon>
        <taxon>Bacillati</taxon>
        <taxon>Bacillota</taxon>
        <taxon>Bacilli</taxon>
        <taxon>Bacillales</taxon>
        <taxon>Paenibacillaceae</taxon>
        <taxon>Paenibacillus</taxon>
    </lineage>
</organism>
<evidence type="ECO:0008006" key="4">
    <source>
        <dbReference type="Google" id="ProtNLM"/>
    </source>
</evidence>
<dbReference type="EMBL" id="CAKMMF010000007">
    <property type="protein sequence ID" value="CAH1201889.1"/>
    <property type="molecule type" value="Genomic_DNA"/>
</dbReference>
<feature type="transmembrane region" description="Helical" evidence="1">
    <location>
        <begin position="224"/>
        <end position="244"/>
    </location>
</feature>
<evidence type="ECO:0000313" key="2">
    <source>
        <dbReference type="EMBL" id="CAH1201889.1"/>
    </source>
</evidence>
<feature type="transmembrane region" description="Helical" evidence="1">
    <location>
        <begin position="38"/>
        <end position="56"/>
    </location>
</feature>
<feature type="transmembrane region" description="Helical" evidence="1">
    <location>
        <begin position="256"/>
        <end position="273"/>
    </location>
</feature>
<feature type="transmembrane region" description="Helical" evidence="1">
    <location>
        <begin position="193"/>
        <end position="218"/>
    </location>
</feature>
<feature type="transmembrane region" description="Helical" evidence="1">
    <location>
        <begin position="105"/>
        <end position="121"/>
    </location>
</feature>
<dbReference type="RefSeq" id="WP_236340097.1">
    <property type="nucleotide sequence ID" value="NZ_CAKMMF010000007.1"/>
</dbReference>
<keyword evidence="1" id="KW-0812">Transmembrane</keyword>
<dbReference type="Proteomes" id="UP000838686">
    <property type="component" value="Unassembled WGS sequence"/>
</dbReference>
<keyword evidence="1" id="KW-0472">Membrane</keyword>
<name>A0ABN8GA20_9BACL</name>
<keyword evidence="1" id="KW-1133">Transmembrane helix</keyword>
<keyword evidence="3" id="KW-1185">Reference proteome</keyword>
<sequence>MIHVWRYIAERFPLQVTLPIAAIIAFGVMPALHGSWQVYAAALSTVWLGLFLLRATDDLHSIDTDRIKSPGRGLVTGFIRAASLRYACLVALLLIMTLYIRQPEALAFIGILLLYYWIWHRSSRHLPILCHPFGSNLIFAALPIFLGLVQTGKVGMASLGSAGFMYFAAIAHEYAHNAGERKPAPLRTYDSAIGARGTAAAAGILFLFSFLCGLWMSFYIQEAAGFRGMLLAHLIANMYFIIRLIRRPVAADARKFYILGFTFFLLPLAARIVERLIS</sequence>
<gene>
    <name evidence="2" type="ORF">PAECIP111893_01760</name>
</gene>
<comment type="caution">
    <text evidence="2">The sequence shown here is derived from an EMBL/GenBank/DDBJ whole genome shotgun (WGS) entry which is preliminary data.</text>
</comment>
<protein>
    <recommendedName>
        <fullName evidence="4">4-hydroxybenzoate polyprenyltransferase</fullName>
    </recommendedName>
</protein>
<feature type="transmembrane region" description="Helical" evidence="1">
    <location>
        <begin position="154"/>
        <end position="172"/>
    </location>
</feature>